<dbReference type="AlphaFoldDB" id="A0A5E4DDQ2"/>
<dbReference type="Proteomes" id="UP000335636">
    <property type="component" value="Unassembled WGS sequence"/>
</dbReference>
<evidence type="ECO:0000313" key="1">
    <source>
        <dbReference type="EMBL" id="VTJ91860.1"/>
    </source>
</evidence>
<comment type="caution">
    <text evidence="1">The sequence shown here is derived from an EMBL/GenBank/DDBJ whole genome shotgun (WGS) entry which is preliminary data.</text>
</comment>
<dbReference type="EMBL" id="CABDUW010011675">
    <property type="protein sequence ID" value="VTJ91860.1"/>
    <property type="molecule type" value="Genomic_DNA"/>
</dbReference>
<feature type="non-terminal residue" evidence="1">
    <location>
        <position position="1"/>
    </location>
</feature>
<evidence type="ECO:0000313" key="2">
    <source>
        <dbReference type="Proteomes" id="UP000335636"/>
    </source>
</evidence>
<protein>
    <submittedName>
        <fullName evidence="1">Uncharacterized protein</fullName>
    </submittedName>
</protein>
<name>A0A5E4DDQ2_MARMO</name>
<gene>
    <name evidence="1" type="ORF">MONAX_5E036670</name>
</gene>
<keyword evidence="2" id="KW-1185">Reference proteome</keyword>
<sequence length="63" mass="6753">SAFRSGEMSVERFVAQLCGTSTARPLPLWEGNTTGHCFTQLVLSVVPHTLLAVLSACHLGTPR</sequence>
<reference evidence="1" key="1">
    <citation type="submission" date="2019-04" db="EMBL/GenBank/DDBJ databases">
        <authorList>
            <person name="Alioto T."/>
            <person name="Alioto T."/>
        </authorList>
    </citation>
    <scope>NUCLEOTIDE SEQUENCE [LARGE SCALE GENOMIC DNA]</scope>
</reference>
<proteinExistence type="predicted"/>
<accession>A0A5E4DDQ2</accession>
<organism evidence="1 2">
    <name type="scientific">Marmota monax</name>
    <name type="common">Woodchuck</name>
    <dbReference type="NCBI Taxonomy" id="9995"/>
    <lineage>
        <taxon>Eukaryota</taxon>
        <taxon>Metazoa</taxon>
        <taxon>Chordata</taxon>
        <taxon>Craniata</taxon>
        <taxon>Vertebrata</taxon>
        <taxon>Euteleostomi</taxon>
        <taxon>Mammalia</taxon>
        <taxon>Eutheria</taxon>
        <taxon>Euarchontoglires</taxon>
        <taxon>Glires</taxon>
        <taxon>Rodentia</taxon>
        <taxon>Sciuromorpha</taxon>
        <taxon>Sciuridae</taxon>
        <taxon>Xerinae</taxon>
        <taxon>Marmotini</taxon>
        <taxon>Marmota</taxon>
    </lineage>
</organism>